<evidence type="ECO:0000313" key="1">
    <source>
        <dbReference type="EMBL" id="KAL0401433.1"/>
    </source>
</evidence>
<reference evidence="1" key="2">
    <citation type="journal article" date="2024" name="Plant">
        <title>Genomic evolution and insights into agronomic trait innovations of Sesamum species.</title>
        <authorList>
            <person name="Miao H."/>
            <person name="Wang L."/>
            <person name="Qu L."/>
            <person name="Liu H."/>
            <person name="Sun Y."/>
            <person name="Le M."/>
            <person name="Wang Q."/>
            <person name="Wei S."/>
            <person name="Zheng Y."/>
            <person name="Lin W."/>
            <person name="Duan Y."/>
            <person name="Cao H."/>
            <person name="Xiong S."/>
            <person name="Wang X."/>
            <person name="Wei L."/>
            <person name="Li C."/>
            <person name="Ma Q."/>
            <person name="Ju M."/>
            <person name="Zhao R."/>
            <person name="Li G."/>
            <person name="Mu C."/>
            <person name="Tian Q."/>
            <person name="Mei H."/>
            <person name="Zhang T."/>
            <person name="Gao T."/>
            <person name="Zhang H."/>
        </authorList>
    </citation>
    <scope>NUCLEOTIDE SEQUENCE</scope>
    <source>
        <strain evidence="1">KEN1</strain>
    </source>
</reference>
<proteinExistence type="predicted"/>
<name>A0AAW2TBF9_9LAMI</name>
<accession>A0AAW2TBF9</accession>
<dbReference type="AlphaFoldDB" id="A0AAW2TBF9"/>
<reference evidence="1" key="1">
    <citation type="submission" date="2020-06" db="EMBL/GenBank/DDBJ databases">
        <authorList>
            <person name="Li T."/>
            <person name="Hu X."/>
            <person name="Zhang T."/>
            <person name="Song X."/>
            <person name="Zhang H."/>
            <person name="Dai N."/>
            <person name="Sheng W."/>
            <person name="Hou X."/>
            <person name="Wei L."/>
        </authorList>
    </citation>
    <scope>NUCLEOTIDE SEQUENCE</scope>
    <source>
        <strain evidence="1">KEN1</strain>
        <tissue evidence="1">Leaf</tissue>
    </source>
</reference>
<organism evidence="1">
    <name type="scientific">Sesamum latifolium</name>
    <dbReference type="NCBI Taxonomy" id="2727402"/>
    <lineage>
        <taxon>Eukaryota</taxon>
        <taxon>Viridiplantae</taxon>
        <taxon>Streptophyta</taxon>
        <taxon>Embryophyta</taxon>
        <taxon>Tracheophyta</taxon>
        <taxon>Spermatophyta</taxon>
        <taxon>Magnoliopsida</taxon>
        <taxon>eudicotyledons</taxon>
        <taxon>Gunneridae</taxon>
        <taxon>Pentapetalae</taxon>
        <taxon>asterids</taxon>
        <taxon>lamiids</taxon>
        <taxon>Lamiales</taxon>
        <taxon>Pedaliaceae</taxon>
        <taxon>Sesamum</taxon>
    </lineage>
</organism>
<comment type="caution">
    <text evidence="1">The sequence shown here is derived from an EMBL/GenBank/DDBJ whole genome shotgun (WGS) entry which is preliminary data.</text>
</comment>
<sequence>MVFDAPGQAYNQNCAADDGMRSCPLDAGPSSYYYGSGPYDYVHGLADRFQDVLHAAEQPLWNGCITSQWAVVAELVDIKVDGQKDDIDMDYCKFCGEVTYKPTRERNPNRKKIPYAVLRYLPITPRLQRLYASQVTVEQMTWHANHRRRRDLCATRLMRRRGGILIGHTPILQRSHIMLDWVCALMGSHYMGSTVACILVGPLYLHRTIFHWECA</sequence>
<dbReference type="EMBL" id="JACGWN010000015">
    <property type="protein sequence ID" value="KAL0401433.1"/>
    <property type="molecule type" value="Genomic_DNA"/>
</dbReference>
<gene>
    <name evidence="1" type="ORF">Slati_4173200</name>
</gene>
<protein>
    <submittedName>
        <fullName evidence="1">Uncharacterized protein</fullName>
    </submittedName>
</protein>